<gene>
    <name evidence="3" type="ORF">FOZ60_007988</name>
</gene>
<keyword evidence="2" id="KW-0732">Signal</keyword>
<proteinExistence type="predicted"/>
<evidence type="ECO:0000256" key="1">
    <source>
        <dbReference type="SAM" id="MobiDB-lite"/>
    </source>
</evidence>
<organism evidence="3 4">
    <name type="scientific">Perkinsus olseni</name>
    <name type="common">Perkinsus atlanticus</name>
    <dbReference type="NCBI Taxonomy" id="32597"/>
    <lineage>
        <taxon>Eukaryota</taxon>
        <taxon>Sar</taxon>
        <taxon>Alveolata</taxon>
        <taxon>Perkinsozoa</taxon>
        <taxon>Perkinsea</taxon>
        <taxon>Perkinsida</taxon>
        <taxon>Perkinsidae</taxon>
        <taxon>Perkinsus</taxon>
    </lineage>
</organism>
<feature type="signal peptide" evidence="2">
    <location>
        <begin position="1"/>
        <end position="24"/>
    </location>
</feature>
<evidence type="ECO:0000313" key="3">
    <source>
        <dbReference type="EMBL" id="KAF4684327.1"/>
    </source>
</evidence>
<comment type="caution">
    <text evidence="3">The sequence shown here is derived from an EMBL/GenBank/DDBJ whole genome shotgun (WGS) entry which is preliminary data.</text>
</comment>
<dbReference type="EMBL" id="JABANP010000318">
    <property type="protein sequence ID" value="KAF4684327.1"/>
    <property type="molecule type" value="Genomic_DNA"/>
</dbReference>
<evidence type="ECO:0000256" key="2">
    <source>
        <dbReference type="SAM" id="SignalP"/>
    </source>
</evidence>
<protein>
    <submittedName>
        <fullName evidence="3">Uncharacterized protein</fullName>
    </submittedName>
</protein>
<name>A0A7J6NLN8_PEROL</name>
<dbReference type="Proteomes" id="UP000541610">
    <property type="component" value="Unassembled WGS sequence"/>
</dbReference>
<accession>A0A7J6NLN8</accession>
<evidence type="ECO:0000313" key="4">
    <source>
        <dbReference type="Proteomes" id="UP000541610"/>
    </source>
</evidence>
<feature type="chain" id="PRO_5029519324" evidence="2">
    <location>
        <begin position="25"/>
        <end position="272"/>
    </location>
</feature>
<dbReference type="AlphaFoldDB" id="A0A7J6NLN8"/>
<feature type="region of interest" description="Disordered" evidence="1">
    <location>
        <begin position="212"/>
        <end position="272"/>
    </location>
</feature>
<sequence>MAFVNNTVCCLALAGSLLVYLTDAQGYRQQEVLYGRVHGVGTEFFFIPGDEAAIGDLDTAYVLGISGGYDEFRGQTSSQRDGTKTTSLWTSHLTGAAAGDEQAGLLAGDDESNALCGGKHIRRRLAGDELMFWDRGLPKEFNLKPLYEVERSRRKAAADVVDMDVEEGAGLLATDDESNVLCNVGDAAGLTFVLSSIHCNSMSDTTAPGGRLTGQHNSNLHTRNRVGFHSTTTTTSTAPRAAGRPSGAKYETVTVDRSSCSKATPPYSSECR</sequence>
<reference evidence="3 4" key="1">
    <citation type="submission" date="2020-04" db="EMBL/GenBank/DDBJ databases">
        <title>Perkinsus olseni comparative genomics.</title>
        <authorList>
            <person name="Bogema D.R."/>
        </authorList>
    </citation>
    <scope>NUCLEOTIDE SEQUENCE [LARGE SCALE GENOMIC DNA]</scope>
    <source>
        <strain evidence="3">00978-12</strain>
    </source>
</reference>